<feature type="domain" description="Carrier" evidence="1">
    <location>
        <begin position="1"/>
        <end position="38"/>
    </location>
</feature>
<accession>A0A4R2H092</accession>
<evidence type="ECO:0000259" key="1">
    <source>
        <dbReference type="PROSITE" id="PS50075"/>
    </source>
</evidence>
<dbReference type="Proteomes" id="UP000295684">
    <property type="component" value="Unassembled WGS sequence"/>
</dbReference>
<comment type="caution">
    <text evidence="2">The sequence shown here is derived from an EMBL/GenBank/DDBJ whole genome shotgun (WGS) entry which is preliminary data.</text>
</comment>
<organism evidence="2 3">
    <name type="scientific">Pedobacter psychrotolerans</name>
    <dbReference type="NCBI Taxonomy" id="1843235"/>
    <lineage>
        <taxon>Bacteria</taxon>
        <taxon>Pseudomonadati</taxon>
        <taxon>Bacteroidota</taxon>
        <taxon>Sphingobacteriia</taxon>
        <taxon>Sphingobacteriales</taxon>
        <taxon>Sphingobacteriaceae</taxon>
        <taxon>Pedobacter</taxon>
    </lineage>
</organism>
<protein>
    <recommendedName>
        <fullName evidence="1">Carrier domain-containing protein</fullName>
    </recommendedName>
</protein>
<sequence>ATRLAGQIHKEFGVRIGLQELFTHVVLAEQANELNILLWASKNRVVEKDDLNIERIVF</sequence>
<dbReference type="AlphaFoldDB" id="A0A4R2H092"/>
<name>A0A4R2H092_9SPHI</name>
<evidence type="ECO:0000313" key="2">
    <source>
        <dbReference type="EMBL" id="TCO17344.1"/>
    </source>
</evidence>
<dbReference type="PROSITE" id="PS50075">
    <property type="entry name" value="CARRIER"/>
    <property type="match status" value="1"/>
</dbReference>
<gene>
    <name evidence="2" type="ORF">EV200_1181</name>
</gene>
<reference evidence="2 3" key="1">
    <citation type="submission" date="2019-03" db="EMBL/GenBank/DDBJ databases">
        <title>Genomic Encyclopedia of Type Strains, Phase IV (KMG-IV): sequencing the most valuable type-strain genomes for metagenomic binning, comparative biology and taxonomic classification.</title>
        <authorList>
            <person name="Goeker M."/>
        </authorList>
    </citation>
    <scope>NUCLEOTIDE SEQUENCE [LARGE SCALE GENOMIC DNA]</scope>
    <source>
        <strain evidence="2 3">DSM 103236</strain>
    </source>
</reference>
<feature type="non-terminal residue" evidence="2">
    <location>
        <position position="1"/>
    </location>
</feature>
<proteinExistence type="predicted"/>
<dbReference type="EMBL" id="SLWO01000018">
    <property type="protein sequence ID" value="TCO17344.1"/>
    <property type="molecule type" value="Genomic_DNA"/>
</dbReference>
<evidence type="ECO:0000313" key="3">
    <source>
        <dbReference type="Proteomes" id="UP000295684"/>
    </source>
</evidence>
<dbReference type="InterPro" id="IPR009081">
    <property type="entry name" value="PP-bd_ACP"/>
</dbReference>